<comment type="function">
    <text evidence="1 7">May be involved in both secretory and endocytic intracellular trafficking in the endosomal/prevacuolar compartments.</text>
</comment>
<dbReference type="GO" id="GO:0016020">
    <property type="term" value="C:membrane"/>
    <property type="evidence" value="ECO:0007669"/>
    <property type="project" value="UniProtKB-SubCell"/>
</dbReference>
<dbReference type="Pfam" id="PF03208">
    <property type="entry name" value="PRA1"/>
    <property type="match status" value="1"/>
</dbReference>
<gene>
    <name evidence="8" type="ORF">QVD17_13098</name>
</gene>
<evidence type="ECO:0000256" key="2">
    <source>
        <dbReference type="ARBA" id="ARBA00004141"/>
    </source>
</evidence>
<comment type="similarity">
    <text evidence="3 7">Belongs to the PRA1 family.</text>
</comment>
<dbReference type="PANTHER" id="PTHR19317:SF80">
    <property type="entry name" value="PRA1 FAMILY PROTEIN"/>
    <property type="match status" value="1"/>
</dbReference>
<name>A0AAD8KVI3_TARER</name>
<evidence type="ECO:0000256" key="7">
    <source>
        <dbReference type="RuleBase" id="RU363107"/>
    </source>
</evidence>
<keyword evidence="5 7" id="KW-1133">Transmembrane helix</keyword>
<keyword evidence="9" id="KW-1185">Reference proteome</keyword>
<evidence type="ECO:0000256" key="3">
    <source>
        <dbReference type="ARBA" id="ARBA00006483"/>
    </source>
</evidence>
<dbReference type="AlphaFoldDB" id="A0AAD8KVI3"/>
<keyword evidence="4 7" id="KW-0812">Transmembrane</keyword>
<evidence type="ECO:0000256" key="4">
    <source>
        <dbReference type="ARBA" id="ARBA00022692"/>
    </source>
</evidence>
<accession>A0AAD8KVI3</accession>
<dbReference type="InterPro" id="IPR004895">
    <property type="entry name" value="Prenylated_rab_accept_PRA1"/>
</dbReference>
<comment type="subcellular location">
    <subcellularLocation>
        <location evidence="2 7">Membrane</location>
        <topology evidence="2 7">Multi-pass membrane protein</topology>
    </subcellularLocation>
</comment>
<dbReference type="GO" id="GO:0005794">
    <property type="term" value="C:Golgi apparatus"/>
    <property type="evidence" value="ECO:0007669"/>
    <property type="project" value="TreeGrafter"/>
</dbReference>
<evidence type="ECO:0000256" key="1">
    <source>
        <dbReference type="ARBA" id="ARBA00002501"/>
    </source>
</evidence>
<evidence type="ECO:0000313" key="8">
    <source>
        <dbReference type="EMBL" id="KAK1430394.1"/>
    </source>
</evidence>
<evidence type="ECO:0000313" key="9">
    <source>
        <dbReference type="Proteomes" id="UP001229421"/>
    </source>
</evidence>
<dbReference type="PANTHER" id="PTHR19317">
    <property type="entry name" value="PRENYLATED RAB ACCEPTOR 1-RELATED"/>
    <property type="match status" value="1"/>
</dbReference>
<dbReference type="Proteomes" id="UP001229421">
    <property type="component" value="Unassembled WGS sequence"/>
</dbReference>
<dbReference type="GO" id="GO:0005783">
    <property type="term" value="C:endoplasmic reticulum"/>
    <property type="evidence" value="ECO:0007669"/>
    <property type="project" value="TreeGrafter"/>
</dbReference>
<sequence>MTPSSGAGAGATNTYSATGELRHSIRPWIDDFFSFTSFSLPLSFSELSLRFNKNIYTFRGNYAIVLLLVFIVTLILRPITAIMFILIIVAWIYFFLARDEPLVVFDFEIGDRLVLILLSVITVVAVAVASVWWNLFLSVMISVLLISLHAILMTPDDTESPYGALLSVVDEDGAERGSYMQDRFGVVFRISEAGVLYLLFSGVWELD</sequence>
<feature type="transmembrane region" description="Helical" evidence="7">
    <location>
        <begin position="63"/>
        <end position="93"/>
    </location>
</feature>
<protein>
    <recommendedName>
        <fullName evidence="7">PRA1 family protein</fullName>
    </recommendedName>
</protein>
<evidence type="ECO:0000256" key="5">
    <source>
        <dbReference type="ARBA" id="ARBA00022989"/>
    </source>
</evidence>
<organism evidence="8 9">
    <name type="scientific">Tagetes erecta</name>
    <name type="common">African marigold</name>
    <dbReference type="NCBI Taxonomy" id="13708"/>
    <lineage>
        <taxon>Eukaryota</taxon>
        <taxon>Viridiplantae</taxon>
        <taxon>Streptophyta</taxon>
        <taxon>Embryophyta</taxon>
        <taxon>Tracheophyta</taxon>
        <taxon>Spermatophyta</taxon>
        <taxon>Magnoliopsida</taxon>
        <taxon>eudicotyledons</taxon>
        <taxon>Gunneridae</taxon>
        <taxon>Pentapetalae</taxon>
        <taxon>asterids</taxon>
        <taxon>campanulids</taxon>
        <taxon>Asterales</taxon>
        <taxon>Asteraceae</taxon>
        <taxon>Asteroideae</taxon>
        <taxon>Heliantheae alliance</taxon>
        <taxon>Tageteae</taxon>
        <taxon>Tagetes</taxon>
    </lineage>
</organism>
<feature type="transmembrane region" description="Helical" evidence="7">
    <location>
        <begin position="113"/>
        <end position="146"/>
    </location>
</feature>
<evidence type="ECO:0000256" key="6">
    <source>
        <dbReference type="ARBA" id="ARBA00023136"/>
    </source>
</evidence>
<dbReference type="EMBL" id="JAUHHV010000003">
    <property type="protein sequence ID" value="KAK1430394.1"/>
    <property type="molecule type" value="Genomic_DNA"/>
</dbReference>
<feature type="transmembrane region" description="Helical" evidence="7">
    <location>
        <begin position="186"/>
        <end position="204"/>
    </location>
</feature>
<comment type="caution">
    <text evidence="8">The sequence shown here is derived from an EMBL/GenBank/DDBJ whole genome shotgun (WGS) entry which is preliminary data.</text>
</comment>
<dbReference type="GO" id="GO:0016192">
    <property type="term" value="P:vesicle-mediated transport"/>
    <property type="evidence" value="ECO:0007669"/>
    <property type="project" value="UniProtKB-ARBA"/>
</dbReference>
<proteinExistence type="inferred from homology"/>
<reference evidence="8" key="1">
    <citation type="journal article" date="2023" name="bioRxiv">
        <title>Improved chromosome-level genome assembly for marigold (Tagetes erecta).</title>
        <authorList>
            <person name="Jiang F."/>
            <person name="Yuan L."/>
            <person name="Wang S."/>
            <person name="Wang H."/>
            <person name="Xu D."/>
            <person name="Wang A."/>
            <person name="Fan W."/>
        </authorList>
    </citation>
    <scope>NUCLEOTIDE SEQUENCE</scope>
    <source>
        <strain evidence="8">WSJ</strain>
        <tissue evidence="8">Leaf</tissue>
    </source>
</reference>
<keyword evidence="7" id="KW-0813">Transport</keyword>
<keyword evidence="6 7" id="KW-0472">Membrane</keyword>